<dbReference type="Pfam" id="PF18856">
    <property type="entry name" value="baeRF_family12"/>
    <property type="match status" value="1"/>
</dbReference>
<protein>
    <recommendedName>
        <fullName evidence="3">Attachment protein</fullName>
    </recommendedName>
</protein>
<dbReference type="InterPro" id="IPR041374">
    <property type="entry name" value="BaeRF_family12"/>
</dbReference>
<keyword evidence="2" id="KW-1185">Reference proteome</keyword>
<evidence type="ECO:0000313" key="2">
    <source>
        <dbReference type="Proteomes" id="UP000321635"/>
    </source>
</evidence>
<gene>
    <name evidence="1" type="ORF">ANI02nite_11380</name>
</gene>
<dbReference type="OrthoDB" id="9812459at2"/>
<proteinExistence type="predicted"/>
<sequence length="136" mass="14273">MTNSFDGEVVYIVADGAKAKLLRHKDGAFSAIETLDAQKAAGTPGVTPPGASPADRAKDAFARVVADRLNTLAAYGGALDGFVLAAPAEALHEIREHLSKPAQAKILKTLVKDLVNIPQSQLASHFDIPETGWKSA</sequence>
<evidence type="ECO:0008006" key="3">
    <source>
        <dbReference type="Google" id="ProtNLM"/>
    </source>
</evidence>
<name>A0A511X8I1_9PROT</name>
<reference evidence="1 2" key="1">
    <citation type="submission" date="2019-07" db="EMBL/GenBank/DDBJ databases">
        <title>Whole genome shotgun sequence of Acetobacter nitrogenifigens NBRC 105050.</title>
        <authorList>
            <person name="Hosoyama A."/>
            <person name="Uohara A."/>
            <person name="Ohji S."/>
            <person name="Ichikawa N."/>
        </authorList>
    </citation>
    <scope>NUCLEOTIDE SEQUENCE [LARGE SCALE GENOMIC DNA]</scope>
    <source>
        <strain evidence="1 2">NBRC 105050</strain>
    </source>
</reference>
<organism evidence="1 2">
    <name type="scientific">Acetobacter nitrogenifigens DSM 23921 = NBRC 105050</name>
    <dbReference type="NCBI Taxonomy" id="1120919"/>
    <lineage>
        <taxon>Bacteria</taxon>
        <taxon>Pseudomonadati</taxon>
        <taxon>Pseudomonadota</taxon>
        <taxon>Alphaproteobacteria</taxon>
        <taxon>Acetobacterales</taxon>
        <taxon>Acetobacteraceae</taxon>
        <taxon>Acetobacter</taxon>
    </lineage>
</organism>
<dbReference type="STRING" id="1120919.GCA_000429165_02138"/>
<accession>A0A511X8I1</accession>
<comment type="caution">
    <text evidence="1">The sequence shown here is derived from an EMBL/GenBank/DDBJ whole genome shotgun (WGS) entry which is preliminary data.</text>
</comment>
<dbReference type="AlphaFoldDB" id="A0A511X8I1"/>
<dbReference type="EMBL" id="BJYF01000006">
    <property type="protein sequence ID" value="GEN59254.1"/>
    <property type="molecule type" value="Genomic_DNA"/>
</dbReference>
<dbReference type="RefSeq" id="WP_026398041.1">
    <property type="nucleotide sequence ID" value="NZ_AUBI01000006.1"/>
</dbReference>
<evidence type="ECO:0000313" key="1">
    <source>
        <dbReference type="EMBL" id="GEN59254.1"/>
    </source>
</evidence>
<dbReference type="Proteomes" id="UP000321635">
    <property type="component" value="Unassembled WGS sequence"/>
</dbReference>